<evidence type="ECO:0000313" key="6">
    <source>
        <dbReference type="Proteomes" id="UP000001937"/>
    </source>
</evidence>
<comment type="cofactor">
    <cofactor evidence="1">
        <name>FAD</name>
        <dbReference type="ChEBI" id="CHEBI:57692"/>
    </cofactor>
</comment>
<dbReference type="GO" id="GO:0016709">
    <property type="term" value="F:oxidoreductase activity, acting on paired donors, with incorporation or reduction of molecular oxygen, NAD(P)H as one donor, and incorporation of one atom of oxygen"/>
    <property type="evidence" value="ECO:0007669"/>
    <property type="project" value="UniProtKB-ARBA"/>
</dbReference>
<dbReference type="EMBL" id="CP000249">
    <property type="protein sequence ID" value="ABD11483.1"/>
    <property type="molecule type" value="Genomic_DNA"/>
</dbReference>
<dbReference type="InterPro" id="IPR002938">
    <property type="entry name" value="FAD-bd"/>
</dbReference>
<dbReference type="SUPFAM" id="SSF51905">
    <property type="entry name" value="FAD/NAD(P)-binding domain"/>
    <property type="match status" value="1"/>
</dbReference>
<keyword evidence="5" id="KW-0560">Oxidoreductase</keyword>
<evidence type="ECO:0000256" key="1">
    <source>
        <dbReference type="ARBA" id="ARBA00001974"/>
    </source>
</evidence>
<evidence type="ECO:0000256" key="2">
    <source>
        <dbReference type="ARBA" id="ARBA00022630"/>
    </source>
</evidence>
<gene>
    <name evidence="5" type="ordered locus">Francci3_2111</name>
</gene>
<evidence type="ECO:0000256" key="3">
    <source>
        <dbReference type="ARBA" id="ARBA00022827"/>
    </source>
</evidence>
<dbReference type="KEGG" id="fra:Francci3_2111"/>
<dbReference type="Gene3D" id="3.30.70.2450">
    <property type="match status" value="1"/>
</dbReference>
<dbReference type="PhylomeDB" id="Q2JB59"/>
<protein>
    <submittedName>
        <fullName evidence="5">Monooxygenase, FAD-binding</fullName>
    </submittedName>
</protein>
<dbReference type="RefSeq" id="WP_011436531.1">
    <property type="nucleotide sequence ID" value="NC_007777.1"/>
</dbReference>
<dbReference type="InterPro" id="IPR050641">
    <property type="entry name" value="RIFMO-like"/>
</dbReference>
<dbReference type="AlphaFoldDB" id="Q2JB59"/>
<name>Q2JB59_FRACC</name>
<dbReference type="eggNOG" id="COG0654">
    <property type="taxonomic scope" value="Bacteria"/>
</dbReference>
<sequence length="511" mass="55680">MTPSAPRLPVLVAGAGPAGLMATIELTRRGVPVRCIDRAGGPSTLSKALGVWPRTRELIRRIGGDEALASRSLPQTQMRYYSSGKVIANLRYRTATRPLICPQPGVEEVLREVLTGLGGSPEWRTELLDLDQCDDRVRVRVRYPDGAERIEEFAYLVGADGASSTVRAQLGIGFDGDTYELRFVVADALADTALDPTMTHYFCSTRGILVACGLPSGRWRVFTSAPPDFTQQGADLDAVQRLVDERGPGGIVLRDPDWLSVFSVHARQAERTRVGHVFLVGDAAHIHSPAGGQGLNTGVTDAHNLAWKMAFVWHGRADPDLLDTYAAERGQVARAVVRQADVQTRIWLLRRGYQVALRDTLLRAASALRLFDISYVPWLAGLRTRYRVAASEGRAVAGFQPGALIPLPLRSELDDLRYTLLISRPERHGSGGASFDALADLCRDHFADRVDVRVLDGNGRARGAVAALVRPDGHVDTASRDAAPVRTRLTALFTAPPTRQPDGLGDLRRKT</sequence>
<keyword evidence="6" id="KW-1185">Reference proteome</keyword>
<accession>Q2JB59</accession>
<dbReference type="Gene3D" id="3.40.30.120">
    <property type="match status" value="1"/>
</dbReference>
<proteinExistence type="predicted"/>
<reference evidence="5 6" key="1">
    <citation type="journal article" date="2007" name="Genome Res.">
        <title>Genome characteristics of facultatively symbiotic Frankia sp. strains reflect host range and host plant biogeography.</title>
        <authorList>
            <person name="Normand P."/>
            <person name="Lapierre P."/>
            <person name="Tisa L.S."/>
            <person name="Gogarten J.P."/>
            <person name="Alloisio N."/>
            <person name="Bagnarol E."/>
            <person name="Bassi C.A."/>
            <person name="Berry A.M."/>
            <person name="Bickhart D.M."/>
            <person name="Choisne N."/>
            <person name="Couloux A."/>
            <person name="Cournoyer B."/>
            <person name="Cruveiller S."/>
            <person name="Daubin V."/>
            <person name="Demange N."/>
            <person name="Francino M.P."/>
            <person name="Goltsman E."/>
            <person name="Huang Y."/>
            <person name="Kopp O.R."/>
            <person name="Labarre L."/>
            <person name="Lapidus A."/>
            <person name="Lavire C."/>
            <person name="Marechal J."/>
            <person name="Martinez M."/>
            <person name="Mastronunzio J.E."/>
            <person name="Mullin B.C."/>
            <person name="Niemann J."/>
            <person name="Pujic P."/>
            <person name="Rawnsley T."/>
            <person name="Rouy Z."/>
            <person name="Schenowitz C."/>
            <person name="Sellstedt A."/>
            <person name="Tavares F."/>
            <person name="Tomkins J.P."/>
            <person name="Vallenet D."/>
            <person name="Valverde C."/>
            <person name="Wall L.G."/>
            <person name="Wang Y."/>
            <person name="Medigue C."/>
            <person name="Benson D.R."/>
        </authorList>
    </citation>
    <scope>NUCLEOTIDE SEQUENCE [LARGE SCALE GENOMIC DNA]</scope>
    <source>
        <strain evidence="6">DSM 45818 / CECT 9043 / CcI3</strain>
    </source>
</reference>
<evidence type="ECO:0000259" key="4">
    <source>
        <dbReference type="Pfam" id="PF01494"/>
    </source>
</evidence>
<keyword evidence="3" id="KW-0274">FAD</keyword>
<dbReference type="PANTHER" id="PTHR43004">
    <property type="entry name" value="TRK SYSTEM POTASSIUM UPTAKE PROTEIN"/>
    <property type="match status" value="1"/>
</dbReference>
<dbReference type="HOGENOM" id="CLU_009665_20_3_11"/>
<dbReference type="PANTHER" id="PTHR43004:SF19">
    <property type="entry name" value="BINDING MONOOXYGENASE, PUTATIVE (JCVI)-RELATED"/>
    <property type="match status" value="1"/>
</dbReference>
<dbReference type="STRING" id="106370.Francci3_2111"/>
<dbReference type="GO" id="GO:0071949">
    <property type="term" value="F:FAD binding"/>
    <property type="evidence" value="ECO:0007669"/>
    <property type="project" value="InterPro"/>
</dbReference>
<keyword evidence="2" id="KW-0285">Flavoprotein</keyword>
<dbReference type="Gene3D" id="3.50.50.60">
    <property type="entry name" value="FAD/NAD(P)-binding domain"/>
    <property type="match status" value="1"/>
</dbReference>
<dbReference type="OrthoDB" id="3647401at2"/>
<dbReference type="PRINTS" id="PR00420">
    <property type="entry name" value="RNGMNOXGNASE"/>
</dbReference>
<keyword evidence="5" id="KW-0503">Monooxygenase</keyword>
<dbReference type="InterPro" id="IPR036188">
    <property type="entry name" value="FAD/NAD-bd_sf"/>
</dbReference>
<dbReference type="Pfam" id="PF01494">
    <property type="entry name" value="FAD_binding_3"/>
    <property type="match status" value="1"/>
</dbReference>
<organism evidence="5 6">
    <name type="scientific">Frankia casuarinae (strain DSM 45818 / CECT 9043 / HFP020203 / CcI3)</name>
    <dbReference type="NCBI Taxonomy" id="106370"/>
    <lineage>
        <taxon>Bacteria</taxon>
        <taxon>Bacillati</taxon>
        <taxon>Actinomycetota</taxon>
        <taxon>Actinomycetes</taxon>
        <taxon>Frankiales</taxon>
        <taxon>Frankiaceae</taxon>
        <taxon>Frankia</taxon>
    </lineage>
</organism>
<evidence type="ECO:0000313" key="5">
    <source>
        <dbReference type="EMBL" id="ABD11483.1"/>
    </source>
</evidence>
<dbReference type="Proteomes" id="UP000001937">
    <property type="component" value="Chromosome"/>
</dbReference>
<feature type="domain" description="FAD-binding" evidence="4">
    <location>
        <begin position="8"/>
        <end position="340"/>
    </location>
</feature>